<evidence type="ECO:0000313" key="2">
    <source>
        <dbReference type="EMBL" id="CAB4537711.1"/>
    </source>
</evidence>
<proteinExistence type="predicted"/>
<accession>A0A6J6BFF1</accession>
<dbReference type="AlphaFoldDB" id="A0A6J6BFF1"/>
<evidence type="ECO:0000313" key="1">
    <source>
        <dbReference type="EMBL" id="CAB4367038.1"/>
    </source>
</evidence>
<reference evidence="2" key="1">
    <citation type="submission" date="2020-05" db="EMBL/GenBank/DDBJ databases">
        <authorList>
            <person name="Chiriac C."/>
            <person name="Salcher M."/>
            <person name="Ghai R."/>
            <person name="Kavagutti S V."/>
        </authorList>
    </citation>
    <scope>NUCLEOTIDE SEQUENCE</scope>
</reference>
<organism evidence="2">
    <name type="scientific">freshwater metagenome</name>
    <dbReference type="NCBI Taxonomy" id="449393"/>
    <lineage>
        <taxon>unclassified sequences</taxon>
        <taxon>metagenomes</taxon>
        <taxon>ecological metagenomes</taxon>
    </lineage>
</organism>
<gene>
    <name evidence="2" type="ORF">UFOPK1458_00111</name>
    <name evidence="3" type="ORF">UFOPK3243_00262</name>
    <name evidence="1" type="ORF">UFOPK4180_00637</name>
</gene>
<dbReference type="EMBL" id="CAESPC010000093">
    <property type="protein sequence ID" value="CAB4367038.1"/>
    <property type="molecule type" value="Genomic_DNA"/>
</dbReference>
<dbReference type="EMBL" id="CAEZSQ010000012">
    <property type="protein sequence ID" value="CAB4537711.1"/>
    <property type="molecule type" value="Genomic_DNA"/>
</dbReference>
<evidence type="ECO:0000313" key="3">
    <source>
        <dbReference type="EMBL" id="CAB4840432.1"/>
    </source>
</evidence>
<dbReference type="EMBL" id="CAFAZZ010000014">
    <property type="protein sequence ID" value="CAB4840432.1"/>
    <property type="molecule type" value="Genomic_DNA"/>
</dbReference>
<protein>
    <submittedName>
        <fullName evidence="2">Unannotated protein</fullName>
    </submittedName>
</protein>
<sequence>MFKLLFSLLLISVLAISISRRVRLASRYERAPRKLNPWSSLDKGIDPTDPESHS</sequence>
<name>A0A6J6BFF1_9ZZZZ</name>